<evidence type="ECO:0008006" key="4">
    <source>
        <dbReference type="Google" id="ProtNLM"/>
    </source>
</evidence>
<gene>
    <name evidence="2" type="ORF">ACFQRI_24365</name>
</gene>
<evidence type="ECO:0000313" key="2">
    <source>
        <dbReference type="EMBL" id="MFC7344553.1"/>
    </source>
</evidence>
<feature type="transmembrane region" description="Helical" evidence="1">
    <location>
        <begin position="12"/>
        <end position="31"/>
    </location>
</feature>
<name>A0ABW2LPY2_9PSEU</name>
<protein>
    <recommendedName>
        <fullName evidence="4">Integral membrane protein</fullName>
    </recommendedName>
</protein>
<dbReference type="Proteomes" id="UP001596504">
    <property type="component" value="Unassembled WGS sequence"/>
</dbReference>
<organism evidence="2 3">
    <name type="scientific">Saccharopolyspora griseoalba</name>
    <dbReference type="NCBI Taxonomy" id="1431848"/>
    <lineage>
        <taxon>Bacteria</taxon>
        <taxon>Bacillati</taxon>
        <taxon>Actinomycetota</taxon>
        <taxon>Actinomycetes</taxon>
        <taxon>Pseudonocardiales</taxon>
        <taxon>Pseudonocardiaceae</taxon>
        <taxon>Saccharopolyspora</taxon>
    </lineage>
</organism>
<accession>A0ABW2LPY2</accession>
<keyword evidence="1" id="KW-0812">Transmembrane</keyword>
<sequence>MTPHSKTVARAWIATAAISLIGTAIGALLMMSGPSASLVLTVTAVEAAIAFPAAFAALRGHNWARITLGVLAFLSVGILFHTLHMQAWPIVILTLTAAIVHDRMASSAQQHGPRLQGGA</sequence>
<feature type="transmembrane region" description="Helical" evidence="1">
    <location>
        <begin position="63"/>
        <end position="81"/>
    </location>
</feature>
<proteinExistence type="predicted"/>
<dbReference type="EMBL" id="JBHTCJ010000017">
    <property type="protein sequence ID" value="MFC7344553.1"/>
    <property type="molecule type" value="Genomic_DNA"/>
</dbReference>
<dbReference type="RefSeq" id="WP_380672448.1">
    <property type="nucleotide sequence ID" value="NZ_JBHTCJ010000017.1"/>
</dbReference>
<evidence type="ECO:0000313" key="3">
    <source>
        <dbReference type="Proteomes" id="UP001596504"/>
    </source>
</evidence>
<evidence type="ECO:0000256" key="1">
    <source>
        <dbReference type="SAM" id="Phobius"/>
    </source>
</evidence>
<keyword evidence="1" id="KW-1133">Transmembrane helix</keyword>
<keyword evidence="1" id="KW-0472">Membrane</keyword>
<reference evidence="3" key="1">
    <citation type="journal article" date="2019" name="Int. J. Syst. Evol. Microbiol.">
        <title>The Global Catalogue of Microorganisms (GCM) 10K type strain sequencing project: providing services to taxonomists for standard genome sequencing and annotation.</title>
        <authorList>
            <consortium name="The Broad Institute Genomics Platform"/>
            <consortium name="The Broad Institute Genome Sequencing Center for Infectious Disease"/>
            <person name="Wu L."/>
            <person name="Ma J."/>
        </authorList>
    </citation>
    <scope>NUCLEOTIDE SEQUENCE [LARGE SCALE GENOMIC DNA]</scope>
    <source>
        <strain evidence="3">WLHS5</strain>
    </source>
</reference>
<keyword evidence="3" id="KW-1185">Reference proteome</keyword>
<comment type="caution">
    <text evidence="2">The sequence shown here is derived from an EMBL/GenBank/DDBJ whole genome shotgun (WGS) entry which is preliminary data.</text>
</comment>
<feature type="transmembrane region" description="Helical" evidence="1">
    <location>
        <begin position="37"/>
        <end position="56"/>
    </location>
</feature>